<name>A0AB74R8F0_CLODI</name>
<protein>
    <submittedName>
        <fullName evidence="1">PD-(D/E)XK nuclease family transposase</fullName>
    </submittedName>
</protein>
<dbReference type="EMBL" id="CAAJVP010000031">
    <property type="protein sequence ID" value="VHY22315.1"/>
    <property type="molecule type" value="Genomic_DNA"/>
</dbReference>
<dbReference type="Proteomes" id="UP000372533">
    <property type="component" value="Unassembled WGS sequence"/>
</dbReference>
<dbReference type="Pfam" id="PF12784">
    <property type="entry name" value="PDDEXK_2"/>
    <property type="match status" value="1"/>
</dbReference>
<organism evidence="1 2">
    <name type="scientific">Clostridioides difficile</name>
    <name type="common">Peptoclostridium difficile</name>
    <dbReference type="NCBI Taxonomy" id="1496"/>
    <lineage>
        <taxon>Bacteria</taxon>
        <taxon>Bacillati</taxon>
        <taxon>Bacillota</taxon>
        <taxon>Clostridia</taxon>
        <taxon>Peptostreptococcales</taxon>
        <taxon>Peptostreptococcaceae</taxon>
        <taxon>Clostridioides</taxon>
    </lineage>
</organism>
<dbReference type="AlphaFoldDB" id="A0AB74R8F0"/>
<comment type="caution">
    <text evidence="1">The sequence shown here is derived from an EMBL/GenBank/DDBJ whole genome shotgun (WGS) entry which is preliminary data.</text>
</comment>
<evidence type="ECO:0000313" key="2">
    <source>
        <dbReference type="Proteomes" id="UP000372533"/>
    </source>
</evidence>
<dbReference type="RefSeq" id="WP_014466358.1">
    <property type="nucleotide sequence ID" value="NZ_BDSN01000010.1"/>
</dbReference>
<reference evidence="1 2" key="1">
    <citation type="submission" date="2019-04" db="EMBL/GenBank/DDBJ databases">
        <authorList>
            <consortium name="Pathogen Informatics"/>
        </authorList>
    </citation>
    <scope>NUCLEOTIDE SEQUENCE [LARGE SCALE GENOMIC DNA]</scope>
    <source>
        <strain evidence="2">tl291</strain>
    </source>
</reference>
<gene>
    <name evidence="1" type="ORF">SAMEA1402366_03681</name>
</gene>
<accession>A0AB74R8F0</accession>
<sequence>MAEDEENNHINIEMQRAFENDYLERAEYYLSRVHGRKLEEGKEYKEIGKTIGIHILNHVKYNHIEDYVNCLRLTMDEHPDIYSSKTALYFIELPKIHKSDYIVNRIMLWGKLIDNPSSSDVRVIAKNDSIIKKALDRLKELGSNEEYLLNLKRGAYIMNKSRNFKEEIERETAIRVAKEKDYKIIIMLKKMVLN</sequence>
<proteinExistence type="predicted"/>
<evidence type="ECO:0000313" key="1">
    <source>
        <dbReference type="EMBL" id="VHY22315.1"/>
    </source>
</evidence>